<sequence length="59" mass="6575">MNSMLGKYGRKSMAGTHYGMEEMISVEWLRCKNLLAAEARCFEGRFATLSGQPAKDTIS</sequence>
<reference evidence="1" key="1">
    <citation type="submission" date="2021-04" db="EMBL/GenBank/DDBJ databases">
        <title>Genomic insights into ecological role and evolution of a novel Thermoplasmata order Candidatus Sysuiplasmatales.</title>
        <authorList>
            <person name="Yuan Y."/>
        </authorList>
    </citation>
    <scope>NUCLEOTIDE SEQUENCE</scope>
    <source>
        <strain evidence="1">YP2-bin.285</strain>
    </source>
</reference>
<proteinExistence type="predicted"/>
<evidence type="ECO:0000313" key="1">
    <source>
        <dbReference type="EMBL" id="MBX8632183.1"/>
    </source>
</evidence>
<comment type="caution">
    <text evidence="1">The sequence shown here is derived from an EMBL/GenBank/DDBJ whole genome shotgun (WGS) entry which is preliminary data.</text>
</comment>
<dbReference type="AlphaFoldDB" id="A0A8J7YT09"/>
<dbReference type="Proteomes" id="UP000716004">
    <property type="component" value="Unassembled WGS sequence"/>
</dbReference>
<gene>
    <name evidence="1" type="ORF">J9259_06675</name>
</gene>
<dbReference type="EMBL" id="JAGVSJ010000016">
    <property type="protein sequence ID" value="MBX8632183.1"/>
    <property type="molecule type" value="Genomic_DNA"/>
</dbReference>
<organism evidence="1 2">
    <name type="scientific">Candidatus Sysuiplasma superficiale</name>
    <dbReference type="NCBI Taxonomy" id="2823368"/>
    <lineage>
        <taxon>Archaea</taxon>
        <taxon>Methanobacteriati</taxon>
        <taxon>Thermoplasmatota</taxon>
        <taxon>Thermoplasmata</taxon>
        <taxon>Candidatus Sysuiplasmatales</taxon>
        <taxon>Candidatus Sysuiplasmataceae</taxon>
        <taxon>Candidatus Sysuiplasma</taxon>
    </lineage>
</organism>
<protein>
    <submittedName>
        <fullName evidence="1">Uncharacterized protein</fullName>
    </submittedName>
</protein>
<accession>A0A8J7YT09</accession>
<evidence type="ECO:0000313" key="2">
    <source>
        <dbReference type="Proteomes" id="UP000716004"/>
    </source>
</evidence>
<name>A0A8J7YT09_9ARCH</name>